<dbReference type="Pfam" id="PF01476">
    <property type="entry name" value="LysM"/>
    <property type="match status" value="1"/>
</dbReference>
<dbReference type="Pfam" id="PF08230">
    <property type="entry name" value="CW_7"/>
    <property type="match status" value="2"/>
</dbReference>
<dbReference type="Pfam" id="PF01510">
    <property type="entry name" value="Amidase_2"/>
    <property type="match status" value="1"/>
</dbReference>
<dbReference type="GO" id="GO:0042742">
    <property type="term" value="P:defense response to bacterium"/>
    <property type="evidence" value="ECO:0007669"/>
    <property type="project" value="UniProtKB-KW"/>
</dbReference>
<protein>
    <submittedName>
        <fullName evidence="5">Endolysin</fullName>
    </submittedName>
</protein>
<keyword evidence="2" id="KW-0081">Bacteriolytic enzyme</keyword>
<evidence type="ECO:0000256" key="3">
    <source>
        <dbReference type="SAM" id="MobiDB-lite"/>
    </source>
</evidence>
<dbReference type="CDD" id="cd00118">
    <property type="entry name" value="LysM"/>
    <property type="match status" value="1"/>
</dbReference>
<dbReference type="InterPro" id="IPR036779">
    <property type="entry name" value="LysM_dom_sf"/>
</dbReference>
<dbReference type="Gene3D" id="3.40.80.10">
    <property type="entry name" value="Peptidoglycan recognition protein-like"/>
    <property type="match status" value="1"/>
</dbReference>
<accession>A0AAU6R5Y9</accession>
<dbReference type="SUPFAM" id="SSF55846">
    <property type="entry name" value="N-acetylmuramoyl-L-alanine amidase-like"/>
    <property type="match status" value="1"/>
</dbReference>
<feature type="region of interest" description="Disordered" evidence="3">
    <location>
        <begin position="1"/>
        <end position="26"/>
    </location>
</feature>
<dbReference type="Gene3D" id="3.10.350.10">
    <property type="entry name" value="LysM domain"/>
    <property type="match status" value="1"/>
</dbReference>
<dbReference type="PROSITE" id="PS51782">
    <property type="entry name" value="LYSM"/>
    <property type="match status" value="1"/>
</dbReference>
<dbReference type="InterPro" id="IPR013168">
    <property type="entry name" value="Cpl_7_lyso_C"/>
</dbReference>
<evidence type="ECO:0000313" key="5">
    <source>
        <dbReference type="EMBL" id="WZE63394.1"/>
    </source>
</evidence>
<dbReference type="PANTHER" id="PTHR33734:SF22">
    <property type="entry name" value="MEMBRANE-BOUND LYTIC MUREIN TRANSGLYCOSYLASE D"/>
    <property type="match status" value="1"/>
</dbReference>
<name>A0AAU6R5Y9_9CAUD</name>
<dbReference type="InterPro" id="IPR036505">
    <property type="entry name" value="Amidase/PGRP_sf"/>
</dbReference>
<dbReference type="GO" id="GO:0009253">
    <property type="term" value="P:peptidoglycan catabolic process"/>
    <property type="evidence" value="ECO:0007669"/>
    <property type="project" value="InterPro"/>
</dbReference>
<evidence type="ECO:0000256" key="2">
    <source>
        <dbReference type="ARBA" id="ARBA00022638"/>
    </source>
</evidence>
<dbReference type="GO" id="GO:0001897">
    <property type="term" value="P:symbiont-mediated cytolysis of host cell"/>
    <property type="evidence" value="ECO:0007669"/>
    <property type="project" value="UniProtKB-ARBA"/>
</dbReference>
<dbReference type="InterPro" id="IPR018392">
    <property type="entry name" value="LysM"/>
</dbReference>
<dbReference type="EMBL" id="OR756648">
    <property type="protein sequence ID" value="WZE63394.1"/>
    <property type="molecule type" value="Genomic_DNA"/>
</dbReference>
<dbReference type="InterPro" id="IPR002502">
    <property type="entry name" value="Amidase_domain"/>
</dbReference>
<dbReference type="SMART" id="SM00257">
    <property type="entry name" value="LysM"/>
    <property type="match status" value="1"/>
</dbReference>
<dbReference type="PANTHER" id="PTHR33734">
    <property type="entry name" value="LYSM DOMAIN-CONTAINING GPI-ANCHORED PROTEIN 2"/>
    <property type="match status" value="1"/>
</dbReference>
<feature type="compositionally biased region" description="Basic and acidic residues" evidence="3">
    <location>
        <begin position="12"/>
        <end position="25"/>
    </location>
</feature>
<keyword evidence="1" id="KW-0929">Antimicrobial</keyword>
<dbReference type="SUPFAM" id="SSF54106">
    <property type="entry name" value="LysM domain"/>
    <property type="match status" value="1"/>
</dbReference>
<organism evidence="5">
    <name type="scientific">Micrococcus phage Olihed</name>
    <dbReference type="NCBI Taxonomy" id="3092209"/>
    <lineage>
        <taxon>Viruses</taxon>
        <taxon>Duplodnaviria</taxon>
        <taxon>Heunggongvirae</taxon>
        <taxon>Uroviricota</taxon>
        <taxon>Caudoviricetes</taxon>
    </lineage>
</organism>
<evidence type="ECO:0000259" key="4">
    <source>
        <dbReference type="PROSITE" id="PS51782"/>
    </source>
</evidence>
<feature type="domain" description="LysM" evidence="4">
    <location>
        <begin position="178"/>
        <end position="222"/>
    </location>
</feature>
<sequence>MAKFSSLIDGTTSDHGKNRGSDPNKKRIIVHHWAGTAGGDTALMKPKGQNSRGDVSASYILYSSGKLIGQVSEEYSPWTTGSADWGSVTVETQNAANGGNWPIDQRAKDKLAQLMADLSDRYGWGELKLGTNVRYHGEFYATACPGPDMIASLPAIIAKANQLRKGGGGKPSGGGDTGTYTVSKGETLSGIAAKYGTTWQVLQSLNGLSDPNKIYPGQKIKVPGSSGGGTSKPSQSLSEVAKAVIRGDYGNGSTRVAKLRAAGYDPAEVQREVNRQLGIGGSTTTSTNASTIDRLAREVIRGDWGNDPERKRRLEAAGYDYSAVQRRVNQLI</sequence>
<dbReference type="SMART" id="SM01095">
    <property type="entry name" value="Cpl-7"/>
    <property type="match status" value="2"/>
</dbReference>
<reference evidence="5" key="1">
    <citation type="submission" date="2023-10" db="EMBL/GenBank/DDBJ databases">
        <title>Two new lytic phages for Micrococcus sp. strain 1402.</title>
        <authorList>
            <person name="Petrzik K."/>
        </authorList>
    </citation>
    <scope>NUCLEOTIDE SEQUENCE</scope>
</reference>
<evidence type="ECO:0000256" key="1">
    <source>
        <dbReference type="ARBA" id="ARBA00022529"/>
    </source>
</evidence>
<dbReference type="GO" id="GO:0008745">
    <property type="term" value="F:N-acetylmuramoyl-L-alanine amidase activity"/>
    <property type="evidence" value="ECO:0007669"/>
    <property type="project" value="InterPro"/>
</dbReference>
<proteinExistence type="predicted"/>
<dbReference type="GO" id="GO:0008932">
    <property type="term" value="F:lytic endotransglycosylase activity"/>
    <property type="evidence" value="ECO:0007669"/>
    <property type="project" value="TreeGrafter"/>
</dbReference>